<feature type="transmembrane region" description="Helical" evidence="1">
    <location>
        <begin position="96"/>
        <end position="114"/>
    </location>
</feature>
<feature type="transmembrane region" description="Helical" evidence="1">
    <location>
        <begin position="134"/>
        <end position="157"/>
    </location>
</feature>
<reference evidence="2" key="1">
    <citation type="submission" date="2024-07" db="EMBL/GenBank/DDBJ databases">
        <authorList>
            <person name="Biller S.J."/>
        </authorList>
    </citation>
    <scope>NUCLEOTIDE SEQUENCE</scope>
    <source>
        <strain evidence="2">WC2420</strain>
    </source>
</reference>
<dbReference type="Pfam" id="PF10688">
    <property type="entry name" value="Imp-YgjV"/>
    <property type="match status" value="1"/>
</dbReference>
<proteinExistence type="predicted"/>
<feature type="transmembrane region" description="Helical" evidence="1">
    <location>
        <begin position="6"/>
        <end position="24"/>
    </location>
</feature>
<organism evidence="2">
    <name type="scientific">Rouxiella sp. WC2420</name>
    <dbReference type="NCBI Taxonomy" id="3234145"/>
    <lineage>
        <taxon>Bacteria</taxon>
        <taxon>Pseudomonadati</taxon>
        <taxon>Pseudomonadota</taxon>
        <taxon>Gammaproteobacteria</taxon>
        <taxon>Enterobacterales</taxon>
        <taxon>Yersiniaceae</taxon>
        <taxon>Rouxiella</taxon>
    </lineage>
</organism>
<sequence>MTYYWFAQGVGLLAFCVGITMFFNRSDRRFKQQLSAYSAIIGIHFLLMGANSAGSTALLNAVRTQLAMRTRSQWVMLVFIALTLIFGLGKAKHLMELLPVIGTVASTWALFRTSGMKTRCIMWCSTCGWVAHNIWLGSIGGTLIEGSFLIMNGFNIIRFYRMQQRGIDPFAVETMLEKKEAQLEQKEGQAETV</sequence>
<dbReference type="PIRSF" id="PIRSF011443">
    <property type="entry name" value="YgjV"/>
    <property type="match status" value="1"/>
</dbReference>
<keyword evidence="1" id="KW-0812">Transmembrane</keyword>
<dbReference type="RefSeq" id="WP_369789071.1">
    <property type="nucleotide sequence ID" value="NZ_CP165628.1"/>
</dbReference>
<keyword evidence="1" id="KW-1133">Transmembrane helix</keyword>
<dbReference type="InterPro" id="IPR019629">
    <property type="entry name" value="Uncharacterised_HI1736/YgjV"/>
</dbReference>
<evidence type="ECO:0000313" key="2">
    <source>
        <dbReference type="EMBL" id="XDU72108.1"/>
    </source>
</evidence>
<gene>
    <name evidence="2" type="ORF">AB3G37_21810</name>
</gene>
<dbReference type="AlphaFoldDB" id="A0AB39VQU1"/>
<dbReference type="EMBL" id="CP165628">
    <property type="protein sequence ID" value="XDU72108.1"/>
    <property type="molecule type" value="Genomic_DNA"/>
</dbReference>
<protein>
    <submittedName>
        <fullName evidence="2">YgjV family protein</fullName>
    </submittedName>
</protein>
<accession>A0AB39VQU1</accession>
<dbReference type="InterPro" id="IPR026267">
    <property type="entry name" value="YgjV"/>
</dbReference>
<feature type="transmembrane region" description="Helical" evidence="1">
    <location>
        <begin position="36"/>
        <end position="59"/>
    </location>
</feature>
<evidence type="ECO:0000256" key="1">
    <source>
        <dbReference type="SAM" id="Phobius"/>
    </source>
</evidence>
<name>A0AB39VQU1_9GAMM</name>
<feature type="transmembrane region" description="Helical" evidence="1">
    <location>
        <begin position="71"/>
        <end position="89"/>
    </location>
</feature>
<keyword evidence="1" id="KW-0472">Membrane</keyword>